<evidence type="ECO:0000313" key="2">
    <source>
        <dbReference type="EMBL" id="KRN85581.1"/>
    </source>
</evidence>
<evidence type="ECO:0000259" key="1">
    <source>
        <dbReference type="Pfam" id="PF13354"/>
    </source>
</evidence>
<dbReference type="PANTHER" id="PTHR35333:SF3">
    <property type="entry name" value="BETA-LACTAMASE-TYPE TRANSPEPTIDASE FOLD CONTAINING PROTEIN"/>
    <property type="match status" value="1"/>
</dbReference>
<evidence type="ECO:0000313" key="5">
    <source>
        <dbReference type="Proteomes" id="UP000190935"/>
    </source>
</evidence>
<dbReference type="Gene3D" id="3.40.710.10">
    <property type="entry name" value="DD-peptidase/beta-lactamase superfamily"/>
    <property type="match status" value="1"/>
</dbReference>
<evidence type="ECO:0000313" key="4">
    <source>
        <dbReference type="Proteomes" id="UP000051491"/>
    </source>
</evidence>
<sequence>MAGMSEKLALELTERLQEEKIQVAVVIQDESGKTFTLKEQKIFPGASLLKVGIADYVKSIWQQKADILKKTLTVRPEQRVAGAGVMHYLSQTKWSLRDIVALMLGTSDNTAANILLDHFGRKKVSDWLTDNFPGLQLQRNFIAPVVAGKDNFLTAAALLPAWQELFGENNEFTFFCQNALHEQTERGKLIYYADDLKFSGDTFNKTGDLVNVEHDCARLKLNQKWFDCIVLTRFTGLKQHQRALKLQQDIGRMLMQNLLQK</sequence>
<dbReference type="PANTHER" id="PTHR35333">
    <property type="entry name" value="BETA-LACTAMASE"/>
    <property type="match status" value="1"/>
</dbReference>
<reference evidence="2 4" key="1">
    <citation type="journal article" date="2015" name="Genome Announc.">
        <title>Expanding the biotechnology potential of lactobacilli through comparative genomics of 213 strains and associated genera.</title>
        <authorList>
            <person name="Sun Z."/>
            <person name="Harris H.M."/>
            <person name="McCann A."/>
            <person name="Guo C."/>
            <person name="Argimon S."/>
            <person name="Zhang W."/>
            <person name="Yang X."/>
            <person name="Jeffery I.B."/>
            <person name="Cooney J.C."/>
            <person name="Kagawa T.F."/>
            <person name="Liu W."/>
            <person name="Song Y."/>
            <person name="Salvetti E."/>
            <person name="Wrobel A."/>
            <person name="Rasinkangas P."/>
            <person name="Parkhill J."/>
            <person name="Rea M.C."/>
            <person name="O'Sullivan O."/>
            <person name="Ritari J."/>
            <person name="Douillard F.P."/>
            <person name="Paul Ross R."/>
            <person name="Yang R."/>
            <person name="Briner A.E."/>
            <person name="Felis G.E."/>
            <person name="de Vos W.M."/>
            <person name="Barrangou R."/>
            <person name="Klaenhammer T.R."/>
            <person name="Caufield P.W."/>
            <person name="Cui Y."/>
            <person name="Zhang H."/>
            <person name="O'Toole P.W."/>
        </authorList>
    </citation>
    <scope>NUCLEOTIDE SEQUENCE [LARGE SCALE GENOMIC DNA]</scope>
    <source>
        <strain evidence="2 4">DSM 15353</strain>
    </source>
</reference>
<proteinExistence type="predicted"/>
<dbReference type="GO" id="GO:0030655">
    <property type="term" value="P:beta-lactam antibiotic catabolic process"/>
    <property type="evidence" value="ECO:0007669"/>
    <property type="project" value="InterPro"/>
</dbReference>
<reference evidence="5" key="3">
    <citation type="submission" date="2016-11" db="EMBL/GenBank/DDBJ databases">
        <authorList>
            <person name="Papadimitriou K."/>
        </authorList>
    </citation>
    <scope>NUCLEOTIDE SEQUENCE [LARGE SCALE GENOMIC DNA]</scope>
    <source>
        <strain evidence="5">ACA-DC 1533</strain>
    </source>
</reference>
<dbReference type="STRING" id="89059.LAC1533_0511"/>
<dbReference type="Proteomes" id="UP000051491">
    <property type="component" value="Unassembled WGS sequence"/>
</dbReference>
<dbReference type="AlphaFoldDB" id="A0A0R2KGG0"/>
<feature type="domain" description="Beta-lactamase class A catalytic" evidence="1">
    <location>
        <begin position="26"/>
        <end position="221"/>
    </location>
</feature>
<organism evidence="2 4">
    <name type="scientific">Ligilactobacillus acidipiscis</name>
    <dbReference type="NCBI Taxonomy" id="89059"/>
    <lineage>
        <taxon>Bacteria</taxon>
        <taxon>Bacillati</taxon>
        <taxon>Bacillota</taxon>
        <taxon>Bacilli</taxon>
        <taxon>Lactobacillales</taxon>
        <taxon>Lactobacillaceae</taxon>
        <taxon>Ligilactobacillus</taxon>
    </lineage>
</organism>
<dbReference type="Pfam" id="PF13354">
    <property type="entry name" value="Beta-lactamase2"/>
    <property type="match status" value="1"/>
</dbReference>
<dbReference type="OrthoDB" id="9775096at2"/>
<evidence type="ECO:0000313" key="3">
    <source>
        <dbReference type="EMBL" id="SFV39931.1"/>
    </source>
</evidence>
<dbReference type="KEGG" id="laca:LAC1533_0511"/>
<dbReference type="PATRIC" id="fig|89059.3.peg.939"/>
<dbReference type="GeneID" id="95348596"/>
<dbReference type="EMBL" id="JQBK01000021">
    <property type="protein sequence ID" value="KRN85581.1"/>
    <property type="molecule type" value="Genomic_DNA"/>
</dbReference>
<dbReference type="InterPro" id="IPR012338">
    <property type="entry name" value="Beta-lactam/transpept-like"/>
</dbReference>
<accession>A0A0R2KGG0</accession>
<dbReference type="GO" id="GO:0008800">
    <property type="term" value="F:beta-lactamase activity"/>
    <property type="evidence" value="ECO:0007669"/>
    <property type="project" value="InterPro"/>
</dbReference>
<dbReference type="InterPro" id="IPR000871">
    <property type="entry name" value="Beta-lactam_class-A"/>
</dbReference>
<dbReference type="GO" id="GO:0046677">
    <property type="term" value="P:response to antibiotic"/>
    <property type="evidence" value="ECO:0007669"/>
    <property type="project" value="InterPro"/>
</dbReference>
<gene>
    <name evidence="2" type="ORF">IV43_GL000895</name>
    <name evidence="3" type="ORF">LAC1533_0511</name>
</gene>
<dbReference type="SUPFAM" id="SSF56601">
    <property type="entry name" value="beta-lactamase/transpeptidase-like"/>
    <property type="match status" value="1"/>
</dbReference>
<name>A0A0R2KGG0_9LACO</name>
<dbReference type="InterPro" id="IPR045155">
    <property type="entry name" value="Beta-lactam_cat"/>
</dbReference>
<reference evidence="3" key="2">
    <citation type="submission" date="2016-11" db="EMBL/GenBank/DDBJ databases">
        <authorList>
            <person name="Jaros S."/>
            <person name="Januszkiewicz K."/>
            <person name="Wedrychowicz H."/>
        </authorList>
    </citation>
    <scope>NUCLEOTIDE SEQUENCE [LARGE SCALE GENOMIC DNA]</scope>
    <source>
        <strain evidence="3">ACA-DC 1533</strain>
    </source>
</reference>
<dbReference type="RefSeq" id="WP_010497119.1">
    <property type="nucleotide sequence ID" value="NZ_DAIMTB010000035.1"/>
</dbReference>
<dbReference type="Proteomes" id="UP000190935">
    <property type="component" value="Chromosome I"/>
</dbReference>
<dbReference type="EMBL" id="LT630287">
    <property type="protein sequence ID" value="SFV39931.1"/>
    <property type="molecule type" value="Genomic_DNA"/>
</dbReference>
<protein>
    <submittedName>
        <fullName evidence="2">Beta-lactamase class A</fullName>
    </submittedName>
</protein>